<evidence type="ECO:0000256" key="20">
    <source>
        <dbReference type="ARBA" id="ARBA00048599"/>
    </source>
</evidence>
<evidence type="ECO:0000256" key="19">
    <source>
        <dbReference type="ARBA" id="ARBA00035029"/>
    </source>
</evidence>
<feature type="transmembrane region" description="Helical" evidence="23">
    <location>
        <begin position="999"/>
        <end position="1017"/>
    </location>
</feature>
<keyword evidence="9" id="KW-0067">ATP-binding</keyword>
<evidence type="ECO:0000256" key="22">
    <source>
        <dbReference type="SAM" id="MobiDB-lite"/>
    </source>
</evidence>
<dbReference type="FunFam" id="1.20.1110.10:FF:000015">
    <property type="entry name" value="Sodium ion P-type ATPase"/>
    <property type="match status" value="1"/>
</dbReference>
<keyword evidence="14" id="KW-0915">Sodium</keyword>
<dbReference type="SMART" id="SM00831">
    <property type="entry name" value="Cation_ATPase_N"/>
    <property type="match status" value="1"/>
</dbReference>
<feature type="transmembrane region" description="Helical" evidence="23">
    <location>
        <begin position="298"/>
        <end position="319"/>
    </location>
</feature>
<dbReference type="GO" id="GO:0005886">
    <property type="term" value="C:plasma membrane"/>
    <property type="evidence" value="ECO:0007669"/>
    <property type="project" value="UniProtKB-SubCell"/>
</dbReference>
<keyword evidence="16 23" id="KW-0472">Membrane</keyword>
<comment type="cofactor">
    <cofactor evidence="1">
        <name>Mg(2+)</name>
        <dbReference type="ChEBI" id="CHEBI:18420"/>
    </cofactor>
</comment>
<feature type="transmembrane region" description="Helical" evidence="23">
    <location>
        <begin position="325"/>
        <end position="351"/>
    </location>
</feature>
<evidence type="ECO:0000256" key="10">
    <source>
        <dbReference type="ARBA" id="ARBA00022842"/>
    </source>
</evidence>
<feature type="transmembrane region" description="Helical" evidence="23">
    <location>
        <begin position="891"/>
        <end position="923"/>
    </location>
</feature>
<comment type="catalytic activity">
    <reaction evidence="20">
        <text>K(+)(in) + ATP + H2O = K(+)(out) + ADP + phosphate + H(+)</text>
        <dbReference type="Rhea" id="RHEA:75815"/>
        <dbReference type="ChEBI" id="CHEBI:15377"/>
        <dbReference type="ChEBI" id="CHEBI:15378"/>
        <dbReference type="ChEBI" id="CHEBI:29103"/>
        <dbReference type="ChEBI" id="CHEBI:30616"/>
        <dbReference type="ChEBI" id="CHEBI:43474"/>
        <dbReference type="ChEBI" id="CHEBI:456216"/>
    </reaction>
</comment>
<evidence type="ECO:0000256" key="23">
    <source>
        <dbReference type="SAM" id="Phobius"/>
    </source>
</evidence>
<feature type="transmembrane region" description="Helical" evidence="23">
    <location>
        <begin position="97"/>
        <end position="116"/>
    </location>
</feature>
<evidence type="ECO:0000256" key="3">
    <source>
        <dbReference type="ARBA" id="ARBA00022448"/>
    </source>
</evidence>
<dbReference type="InterPro" id="IPR004014">
    <property type="entry name" value="ATPase_P-typ_cation-transptr_N"/>
</dbReference>
<dbReference type="SUPFAM" id="SSF81660">
    <property type="entry name" value="Metal cation-transporting ATPase, ATP-binding domain N"/>
    <property type="match status" value="1"/>
</dbReference>
<feature type="transmembrane region" description="Helical" evidence="23">
    <location>
        <begin position="818"/>
        <end position="839"/>
    </location>
</feature>
<keyword evidence="8" id="KW-0547">Nucleotide-binding</keyword>
<evidence type="ECO:0000256" key="14">
    <source>
        <dbReference type="ARBA" id="ARBA00023053"/>
    </source>
</evidence>
<feature type="region of interest" description="Disordered" evidence="22">
    <location>
        <begin position="424"/>
        <end position="451"/>
    </location>
</feature>
<dbReference type="NCBIfam" id="TIGR01523">
    <property type="entry name" value="ATPase-IID_K-Na"/>
    <property type="match status" value="1"/>
</dbReference>
<dbReference type="GeneID" id="70241459"/>
<keyword evidence="4" id="KW-1003">Cell membrane</keyword>
<evidence type="ECO:0000256" key="13">
    <source>
        <dbReference type="ARBA" id="ARBA00022989"/>
    </source>
</evidence>
<dbReference type="FunFam" id="3.40.50.1000:FF:000001">
    <property type="entry name" value="Phospholipid-transporting ATPase IC"/>
    <property type="match status" value="1"/>
</dbReference>
<keyword evidence="10" id="KW-0460">Magnesium</keyword>
<dbReference type="InterPro" id="IPR018303">
    <property type="entry name" value="ATPase_P-typ_P_site"/>
</dbReference>
<organism evidence="25 26">
    <name type="scientific">Talaromyces proteolyticus</name>
    <dbReference type="NCBI Taxonomy" id="1131652"/>
    <lineage>
        <taxon>Eukaryota</taxon>
        <taxon>Fungi</taxon>
        <taxon>Dikarya</taxon>
        <taxon>Ascomycota</taxon>
        <taxon>Pezizomycotina</taxon>
        <taxon>Eurotiomycetes</taxon>
        <taxon>Eurotiomycetidae</taxon>
        <taxon>Eurotiales</taxon>
        <taxon>Trichocomaceae</taxon>
        <taxon>Talaromyces</taxon>
        <taxon>Talaromyces sect. Bacilispori</taxon>
    </lineage>
</organism>
<dbReference type="FunFam" id="2.70.150.10:FF:000016">
    <property type="entry name" value="Calcium-transporting P-type ATPase putative"/>
    <property type="match status" value="1"/>
</dbReference>
<dbReference type="SFLD" id="SFLDG00002">
    <property type="entry name" value="C1.7:_P-type_atpase_like"/>
    <property type="match status" value="1"/>
</dbReference>
<dbReference type="SFLD" id="SFLDF00027">
    <property type="entry name" value="p-type_atpase"/>
    <property type="match status" value="1"/>
</dbReference>
<comment type="subcellular location">
    <subcellularLocation>
        <location evidence="2">Cell membrane</location>
        <topology evidence="2">Multi-pass membrane protein</topology>
    </subcellularLocation>
</comment>
<dbReference type="SUPFAM" id="SSF56784">
    <property type="entry name" value="HAD-like"/>
    <property type="match status" value="1"/>
</dbReference>
<keyword evidence="5" id="KW-0633">Potassium transport</keyword>
<dbReference type="InterPro" id="IPR023298">
    <property type="entry name" value="ATPase_P-typ_TM_dom_sf"/>
</dbReference>
<dbReference type="SUPFAM" id="SSF81653">
    <property type="entry name" value="Calcium ATPase, transduction domain A"/>
    <property type="match status" value="1"/>
</dbReference>
<sequence length="1118" mass="122496">MLFKKKKTSSNTTQSFPIHPFLLSQNDLTTKLNTNTETGLSNINVLEAQGTYGPNKLSGEGGVTWYSILVKQASNAMILVLVLAMALAYGVSDYIEGGVITAVIVANVLIGFYQEFQAEQKMDALRSLSSPSATVLRNGQADTIPSVEVVPGDIVLIKTGDTVPADIRLVEAMNLECDEKILTGEAIPVAKDVNFQPDGDDSEVTTGVGDRLNMAYSSSTVTKGRGKGIVVYTGMYTEIGKIALSMQGRKQRKENRSMSIKHGAFQPVKGGSLRIWDVLGKFLGLTTGTPLQIKLSKLAYTLFGFAILLAIIVFGVNRFHVTNEVAIYAISTGIAIIPESLIAVLTITMVVGMTQMRKRRVVVRQLSALEALGGVSNICSDKTGTLTQGQMVARRAWIPGVGIYSVSKSDDATNPTRGVVTWNSAPASKSEAEELQEKKRQEMDQARSAAGLKFDIPREKQNKENCEDPDMQTEGTSLPEVNPELESFLLSSSLCNLATVRQDSDSGTWQTMGDPTEIALQVFATRFGYGKKSLEVEHGWKQSAEYPFDSSIKRMSVIYKRGKDKPVVFVKGAVEQLVDLCTSIGVGQHSETMTEKAKSRVLEQMGFLADQGLRVLAIAQKSAPEGWQQSDELPRNEVERDLALLGLAGLYDPPRLETKDAVKECTNAGIRVHMLTGDHPSTATAIAKEVGIIPRDTGYLTADEAASLVKTAAEFDGMTDEQIDNMPTLPLVIARCAPDTKTRMITALHRRDRFCAMTGDGVNDAPSLQAADVGIAMGMGGSDVAKSASDIVLTDDNFASIVNAIEEGRRMFDNIQKFVLHLLASNVAEVVLLIVGLGFQDREGVSVFPLSPLQILWINMLTSSFPAFGLGREKASSSIMRRPPHDTKKGVFTWQIIVDMIVYGVLMGTLTLLTFVIIIYGVGNGTSDLGIDCNRHESDACRVVFRARAAVFAELTWLILIAAWEFKHLRNSMFNLDPLRAERDGVRSSFFWDIWENQFLFWAVIIGAVSVFPAVYIPGLNTSVFKHRGISWEWGLSFGAVILFVLGAEAWKVVKRRTGWFSEEEGSERVERELGLRQGFFSFARTLTRFSEKSFWVDNLKDGSRRSLPSRAHTVEAV</sequence>
<dbReference type="InterPro" id="IPR036412">
    <property type="entry name" value="HAD-like_sf"/>
</dbReference>
<comment type="similarity">
    <text evidence="18">Belongs to the cation transport ATPase (P-type) (TC 3.A.3) family. Type IID subfamily.</text>
</comment>
<dbReference type="Gene3D" id="3.40.50.1000">
    <property type="entry name" value="HAD superfamily/HAD-like"/>
    <property type="match status" value="1"/>
</dbReference>
<evidence type="ECO:0000256" key="18">
    <source>
        <dbReference type="ARBA" id="ARBA00035017"/>
    </source>
</evidence>
<dbReference type="GO" id="GO:0046872">
    <property type="term" value="F:metal ion binding"/>
    <property type="evidence" value="ECO:0007669"/>
    <property type="project" value="UniProtKB-KW"/>
</dbReference>
<dbReference type="InterPro" id="IPR006414">
    <property type="entry name" value="P-type_ATPase_IID"/>
</dbReference>
<dbReference type="PANTHER" id="PTHR42861">
    <property type="entry name" value="CALCIUM-TRANSPORTING ATPASE"/>
    <property type="match status" value="1"/>
</dbReference>
<name>A0AAD4PYG9_9EURO</name>
<keyword evidence="13 23" id="KW-1133">Transmembrane helix</keyword>
<evidence type="ECO:0000256" key="8">
    <source>
        <dbReference type="ARBA" id="ARBA00022741"/>
    </source>
</evidence>
<protein>
    <recommendedName>
        <fullName evidence="19">P-type Na(+) transporter</fullName>
        <ecNumber evidence="19">7.2.2.3</ecNumber>
    </recommendedName>
</protein>
<dbReference type="Gene3D" id="2.70.150.10">
    <property type="entry name" value="Calcium-transporting ATPase, cytoplasmic transduction domain A"/>
    <property type="match status" value="1"/>
</dbReference>
<dbReference type="SUPFAM" id="SSF81665">
    <property type="entry name" value="Calcium ATPase, transmembrane domain M"/>
    <property type="match status" value="1"/>
</dbReference>
<dbReference type="InterPro" id="IPR059000">
    <property type="entry name" value="ATPase_P-type_domA"/>
</dbReference>
<keyword evidence="26" id="KW-1185">Reference proteome</keyword>
<dbReference type="EMBL" id="JAJTJA010000006">
    <property type="protein sequence ID" value="KAH8697724.1"/>
    <property type="molecule type" value="Genomic_DNA"/>
</dbReference>
<dbReference type="Pfam" id="PF00690">
    <property type="entry name" value="Cation_ATPase_N"/>
    <property type="match status" value="1"/>
</dbReference>
<dbReference type="GO" id="GO:0008554">
    <property type="term" value="F:P-type sodium transporter activity"/>
    <property type="evidence" value="ECO:0007669"/>
    <property type="project" value="UniProtKB-EC"/>
</dbReference>
<proteinExistence type="inferred from homology"/>
<dbReference type="InterPro" id="IPR008250">
    <property type="entry name" value="ATPase_P-typ_transduc_dom_A_sf"/>
</dbReference>
<evidence type="ECO:0000256" key="6">
    <source>
        <dbReference type="ARBA" id="ARBA00022692"/>
    </source>
</evidence>
<dbReference type="AlphaFoldDB" id="A0AAD4PYG9"/>
<dbReference type="GO" id="GO:0005524">
    <property type="term" value="F:ATP binding"/>
    <property type="evidence" value="ECO:0007669"/>
    <property type="project" value="UniProtKB-KW"/>
</dbReference>
<feature type="domain" description="Cation-transporting P-type ATPase N-terminal" evidence="24">
    <location>
        <begin position="19"/>
        <end position="93"/>
    </location>
</feature>
<dbReference type="PROSITE" id="PS00154">
    <property type="entry name" value="ATPASE_E1_E2"/>
    <property type="match status" value="1"/>
</dbReference>
<dbReference type="Pfam" id="PF00122">
    <property type="entry name" value="E1-E2_ATPase"/>
    <property type="match status" value="1"/>
</dbReference>
<evidence type="ECO:0000256" key="9">
    <source>
        <dbReference type="ARBA" id="ARBA00022840"/>
    </source>
</evidence>
<evidence type="ECO:0000313" key="25">
    <source>
        <dbReference type="EMBL" id="KAH8697724.1"/>
    </source>
</evidence>
<dbReference type="Gene3D" id="1.20.1110.10">
    <property type="entry name" value="Calcium-transporting ATPase, transmembrane domain"/>
    <property type="match status" value="2"/>
</dbReference>
<comment type="catalytic activity">
    <reaction evidence="21">
        <text>Na(+)(in) + ATP + H2O = Na(+)(out) + ADP + phosphate + H(+)</text>
        <dbReference type="Rhea" id="RHEA:14633"/>
        <dbReference type="ChEBI" id="CHEBI:15377"/>
        <dbReference type="ChEBI" id="CHEBI:15378"/>
        <dbReference type="ChEBI" id="CHEBI:29101"/>
        <dbReference type="ChEBI" id="CHEBI:30616"/>
        <dbReference type="ChEBI" id="CHEBI:43474"/>
        <dbReference type="ChEBI" id="CHEBI:456216"/>
        <dbReference type="EC" id="7.2.2.3"/>
    </reaction>
    <physiologicalReaction direction="left-to-right" evidence="21">
        <dbReference type="Rhea" id="RHEA:14634"/>
    </physiologicalReaction>
</comment>
<gene>
    <name evidence="25" type="ORF">BGW36DRAFT_295346</name>
</gene>
<dbReference type="InterPro" id="IPR023299">
    <property type="entry name" value="ATPase_P-typ_cyto_dom_N"/>
</dbReference>
<dbReference type="FunFam" id="3.40.50.1000:FF:000047">
    <property type="entry name" value="Sodium P-type ATPase"/>
    <property type="match status" value="1"/>
</dbReference>
<evidence type="ECO:0000256" key="17">
    <source>
        <dbReference type="ARBA" id="ARBA00023201"/>
    </source>
</evidence>
<dbReference type="InterPro" id="IPR006068">
    <property type="entry name" value="ATPase_P-typ_cation-transptr_C"/>
</dbReference>
<accession>A0AAD4PYG9</accession>
<keyword evidence="7" id="KW-0479">Metal-binding</keyword>
<dbReference type="Proteomes" id="UP001201262">
    <property type="component" value="Unassembled WGS sequence"/>
</dbReference>
<evidence type="ECO:0000256" key="5">
    <source>
        <dbReference type="ARBA" id="ARBA00022538"/>
    </source>
</evidence>
<evidence type="ECO:0000259" key="24">
    <source>
        <dbReference type="SMART" id="SM00831"/>
    </source>
</evidence>
<feature type="transmembrane region" description="Helical" evidence="23">
    <location>
        <begin position="1029"/>
        <end position="1048"/>
    </location>
</feature>
<dbReference type="GO" id="GO:0006813">
    <property type="term" value="P:potassium ion transport"/>
    <property type="evidence" value="ECO:0007669"/>
    <property type="project" value="UniProtKB-KW"/>
</dbReference>
<reference evidence="25" key="1">
    <citation type="submission" date="2021-12" db="EMBL/GenBank/DDBJ databases">
        <title>Convergent genome expansion in fungi linked to evolution of root-endophyte symbiosis.</title>
        <authorList>
            <consortium name="DOE Joint Genome Institute"/>
            <person name="Ke Y.-H."/>
            <person name="Bonito G."/>
            <person name="Liao H.-L."/>
            <person name="Looney B."/>
            <person name="Rojas-Flechas A."/>
            <person name="Nash J."/>
            <person name="Hameed K."/>
            <person name="Schadt C."/>
            <person name="Martin F."/>
            <person name="Crous P.W."/>
            <person name="Miettinen O."/>
            <person name="Magnuson J.K."/>
            <person name="Labbe J."/>
            <person name="Jacobson D."/>
            <person name="Doktycz M.J."/>
            <person name="Veneault-Fourrey C."/>
            <person name="Kuo A."/>
            <person name="Mondo S."/>
            <person name="Calhoun S."/>
            <person name="Riley R."/>
            <person name="Ohm R."/>
            <person name="LaButti K."/>
            <person name="Andreopoulos B."/>
            <person name="Pangilinan J."/>
            <person name="Nolan M."/>
            <person name="Tritt A."/>
            <person name="Clum A."/>
            <person name="Lipzen A."/>
            <person name="Daum C."/>
            <person name="Barry K."/>
            <person name="Grigoriev I.V."/>
            <person name="Vilgalys R."/>
        </authorList>
    </citation>
    <scope>NUCLEOTIDE SEQUENCE</scope>
    <source>
        <strain evidence="25">PMI_201</strain>
    </source>
</reference>
<evidence type="ECO:0000313" key="26">
    <source>
        <dbReference type="Proteomes" id="UP001201262"/>
    </source>
</evidence>
<dbReference type="InterPro" id="IPR044492">
    <property type="entry name" value="P_typ_ATPase_HD_dom"/>
</dbReference>
<keyword evidence="6 23" id="KW-0812">Transmembrane</keyword>
<evidence type="ECO:0000256" key="1">
    <source>
        <dbReference type="ARBA" id="ARBA00001946"/>
    </source>
</evidence>
<dbReference type="EC" id="7.2.2.3" evidence="19"/>
<keyword evidence="15" id="KW-0406">Ion transport</keyword>
<evidence type="ECO:0000256" key="7">
    <source>
        <dbReference type="ARBA" id="ARBA00022723"/>
    </source>
</evidence>
<feature type="compositionally biased region" description="Basic and acidic residues" evidence="22">
    <location>
        <begin position="430"/>
        <end position="445"/>
    </location>
</feature>
<evidence type="ECO:0000256" key="15">
    <source>
        <dbReference type="ARBA" id="ARBA00023065"/>
    </source>
</evidence>
<dbReference type="RefSeq" id="XP_046072425.1">
    <property type="nucleotide sequence ID" value="XM_046211172.1"/>
</dbReference>
<dbReference type="Gene3D" id="3.40.1110.10">
    <property type="entry name" value="Calcium-transporting ATPase, cytoplasmic domain N"/>
    <property type="match status" value="1"/>
</dbReference>
<evidence type="ECO:0000256" key="12">
    <source>
        <dbReference type="ARBA" id="ARBA00022967"/>
    </source>
</evidence>
<dbReference type="PRINTS" id="PR00119">
    <property type="entry name" value="CATATPASE"/>
</dbReference>
<keyword evidence="12" id="KW-1278">Translocase</keyword>
<dbReference type="Pfam" id="PF13246">
    <property type="entry name" value="Cation_ATPase"/>
    <property type="match status" value="1"/>
</dbReference>
<evidence type="ECO:0000256" key="21">
    <source>
        <dbReference type="ARBA" id="ARBA00049499"/>
    </source>
</evidence>
<dbReference type="GO" id="GO:0016887">
    <property type="term" value="F:ATP hydrolysis activity"/>
    <property type="evidence" value="ECO:0007669"/>
    <property type="project" value="InterPro"/>
</dbReference>
<evidence type="ECO:0000256" key="16">
    <source>
        <dbReference type="ARBA" id="ARBA00023136"/>
    </source>
</evidence>
<dbReference type="InterPro" id="IPR001757">
    <property type="entry name" value="P_typ_ATPase"/>
</dbReference>
<dbReference type="SFLD" id="SFLDS00003">
    <property type="entry name" value="Haloacid_Dehalogenase"/>
    <property type="match status" value="1"/>
</dbReference>
<dbReference type="InterPro" id="IPR023214">
    <property type="entry name" value="HAD_sf"/>
</dbReference>
<dbReference type="Pfam" id="PF00689">
    <property type="entry name" value="Cation_ATPase_C"/>
    <property type="match status" value="1"/>
</dbReference>
<keyword evidence="11" id="KW-0630">Potassium</keyword>
<feature type="transmembrane region" description="Helical" evidence="23">
    <location>
        <begin position="73"/>
        <end position="91"/>
    </location>
</feature>
<evidence type="ECO:0000256" key="4">
    <source>
        <dbReference type="ARBA" id="ARBA00022475"/>
    </source>
</evidence>
<keyword evidence="17" id="KW-0739">Sodium transport</keyword>
<feature type="transmembrane region" description="Helical" evidence="23">
    <location>
        <begin position="943"/>
        <end position="964"/>
    </location>
</feature>
<keyword evidence="3" id="KW-0813">Transport</keyword>
<comment type="caution">
    <text evidence="25">The sequence shown here is derived from an EMBL/GenBank/DDBJ whole genome shotgun (WGS) entry which is preliminary data.</text>
</comment>
<evidence type="ECO:0000256" key="2">
    <source>
        <dbReference type="ARBA" id="ARBA00004651"/>
    </source>
</evidence>
<evidence type="ECO:0000256" key="11">
    <source>
        <dbReference type="ARBA" id="ARBA00022958"/>
    </source>
</evidence>
<dbReference type="NCBIfam" id="TIGR01494">
    <property type="entry name" value="ATPase_P-type"/>
    <property type="match status" value="3"/>
</dbReference>